<feature type="region of interest" description="Disordered" evidence="2">
    <location>
        <begin position="319"/>
        <end position="362"/>
    </location>
</feature>
<feature type="compositionally biased region" description="Polar residues" evidence="2">
    <location>
        <begin position="320"/>
        <end position="346"/>
    </location>
</feature>
<dbReference type="Proteomes" id="UP000694388">
    <property type="component" value="Unplaced"/>
</dbReference>
<dbReference type="GO" id="GO:0016020">
    <property type="term" value="C:membrane"/>
    <property type="evidence" value="ECO:0007669"/>
    <property type="project" value="TreeGrafter"/>
</dbReference>
<protein>
    <recommendedName>
        <fullName evidence="4">PLAT domain-containing protein</fullName>
    </recommendedName>
</protein>
<evidence type="ECO:0000256" key="3">
    <source>
        <dbReference type="SAM" id="Phobius"/>
    </source>
</evidence>
<feature type="domain" description="PLAT" evidence="4">
    <location>
        <begin position="73"/>
        <end position="188"/>
    </location>
</feature>
<dbReference type="Pfam" id="PF01477">
    <property type="entry name" value="PLAT"/>
    <property type="match status" value="1"/>
</dbReference>
<keyword evidence="3" id="KW-0472">Membrane</keyword>
<dbReference type="InterPro" id="IPR051223">
    <property type="entry name" value="Polycystin"/>
</dbReference>
<name>A0A8C4WS77_EPTBU</name>
<dbReference type="SMART" id="SM00308">
    <property type="entry name" value="LH2"/>
    <property type="match status" value="1"/>
</dbReference>
<dbReference type="PANTHER" id="PTHR10877">
    <property type="entry name" value="POLYCYSTIN FAMILY MEMBER"/>
    <property type="match status" value="1"/>
</dbReference>
<organism evidence="5 6">
    <name type="scientific">Eptatretus burgeri</name>
    <name type="common">Inshore hagfish</name>
    <dbReference type="NCBI Taxonomy" id="7764"/>
    <lineage>
        <taxon>Eukaryota</taxon>
        <taxon>Metazoa</taxon>
        <taxon>Chordata</taxon>
        <taxon>Craniata</taxon>
        <taxon>Vertebrata</taxon>
        <taxon>Cyclostomata</taxon>
        <taxon>Myxini</taxon>
        <taxon>Myxiniformes</taxon>
        <taxon>Myxinidae</taxon>
        <taxon>Eptatretinae</taxon>
        <taxon>Eptatretus</taxon>
    </lineage>
</organism>
<dbReference type="PANTHER" id="PTHR10877:SF150">
    <property type="entry name" value="REJ DOMAIN-CONTAINING PROTEIN"/>
    <property type="match status" value="1"/>
</dbReference>
<dbReference type="AlphaFoldDB" id="A0A8C4WS77"/>
<accession>A0A8C4WS77</accession>
<dbReference type="GO" id="GO:0005262">
    <property type="term" value="F:calcium channel activity"/>
    <property type="evidence" value="ECO:0007669"/>
    <property type="project" value="TreeGrafter"/>
</dbReference>
<feature type="compositionally biased region" description="Acidic residues" evidence="2">
    <location>
        <begin position="558"/>
        <end position="570"/>
    </location>
</feature>
<evidence type="ECO:0000256" key="2">
    <source>
        <dbReference type="SAM" id="MobiDB-lite"/>
    </source>
</evidence>
<dbReference type="GeneTree" id="ENSGT00940000164047"/>
<feature type="compositionally biased region" description="Basic and acidic residues" evidence="2">
    <location>
        <begin position="529"/>
        <end position="538"/>
    </location>
</feature>
<proteinExistence type="predicted"/>
<keyword evidence="6" id="KW-1185">Reference proteome</keyword>
<sequence>MLPNGTLQISRVHMNDSGLYRCLKQTRQVSLARCNTTPSLCASREQHLQQGDSAAQDHWHTTFLLSISALPQQEYKGSIHTGNWIGSGTDANMFIYLCGEFTCVKSELKTSTRDPFETGQTDEFVVYGPYLGHLTHLKIWHDGAGILPSWFLKRVTVKEPQSGMLYTFTCDCWIDGNSRKNLSAQVQPKDVTFCSLKHTEERNEPSTDSEVKPLQGLALLSCELHEHSGRNSLLLWMLRGAGGSSSVQAVAGKQAEALAPCLKMNTQGLPQMLERGNNSCPESSHCLLLPRSKTPDERKSYWCLIGPEKDGMWRKKIPSVVSSTPDPWTEGNSNNVDRNITQQNTTKPKEAKTTMKEQSTSNLSSSDILTKNVLLAIVIFSIIGLLSVVLFVYLLMRTYGKGSRREDDNVSKIPTNNIFPHIPKIILQQTKSSGSPTNVAGKTKQSKSGEENKFGKTNNLFSITDDYSTVYSKIQLTARQSREDPCSQGDPVNYANIQFNKKLAVPSPFSDSEYENVSPQGTARKRGEKRNNKEKECVYHNASPPGATERKPGTEYPENPDYDEPWSEGF</sequence>
<dbReference type="GO" id="GO:0050982">
    <property type="term" value="P:detection of mechanical stimulus"/>
    <property type="evidence" value="ECO:0007669"/>
    <property type="project" value="TreeGrafter"/>
</dbReference>
<keyword evidence="3" id="KW-0812">Transmembrane</keyword>
<feature type="region of interest" description="Disordered" evidence="2">
    <location>
        <begin position="430"/>
        <end position="455"/>
    </location>
</feature>
<comment type="caution">
    <text evidence="1">Lacks conserved residue(s) required for the propagation of feature annotation.</text>
</comment>
<evidence type="ECO:0000313" key="5">
    <source>
        <dbReference type="Ensembl" id="ENSEBUP00000009306.1"/>
    </source>
</evidence>
<feature type="compositionally biased region" description="Polar residues" evidence="2">
    <location>
        <begin position="430"/>
        <end position="440"/>
    </location>
</feature>
<feature type="transmembrane region" description="Helical" evidence="3">
    <location>
        <begin position="373"/>
        <end position="395"/>
    </location>
</feature>
<evidence type="ECO:0000259" key="4">
    <source>
        <dbReference type="PROSITE" id="PS50095"/>
    </source>
</evidence>
<dbReference type="InterPro" id="IPR036392">
    <property type="entry name" value="PLAT/LH2_dom_sf"/>
</dbReference>
<evidence type="ECO:0000313" key="6">
    <source>
        <dbReference type="Proteomes" id="UP000694388"/>
    </source>
</evidence>
<feature type="region of interest" description="Disordered" evidence="2">
    <location>
        <begin position="507"/>
        <end position="570"/>
    </location>
</feature>
<dbReference type="PROSITE" id="PS50095">
    <property type="entry name" value="PLAT"/>
    <property type="match status" value="1"/>
</dbReference>
<dbReference type="Gene3D" id="2.60.60.20">
    <property type="entry name" value="PLAT/LH2 domain"/>
    <property type="match status" value="1"/>
</dbReference>
<reference evidence="5" key="2">
    <citation type="submission" date="2025-09" db="UniProtKB">
        <authorList>
            <consortium name="Ensembl"/>
        </authorList>
    </citation>
    <scope>IDENTIFICATION</scope>
</reference>
<reference evidence="5" key="1">
    <citation type="submission" date="2025-08" db="UniProtKB">
        <authorList>
            <consortium name="Ensembl"/>
        </authorList>
    </citation>
    <scope>IDENTIFICATION</scope>
</reference>
<evidence type="ECO:0000256" key="1">
    <source>
        <dbReference type="PROSITE-ProRule" id="PRU00152"/>
    </source>
</evidence>
<dbReference type="InterPro" id="IPR001024">
    <property type="entry name" value="PLAT/LH2_dom"/>
</dbReference>
<keyword evidence="3" id="KW-1133">Transmembrane helix</keyword>
<dbReference type="SUPFAM" id="SSF49723">
    <property type="entry name" value="Lipase/lipooxygenase domain (PLAT/LH2 domain)"/>
    <property type="match status" value="1"/>
</dbReference>
<dbReference type="Ensembl" id="ENSEBUT00000009828.1">
    <property type="protein sequence ID" value="ENSEBUP00000009306.1"/>
    <property type="gene ID" value="ENSEBUG00000005999.1"/>
</dbReference>